<protein>
    <submittedName>
        <fullName evidence="2">Uncharacterized protein</fullName>
    </submittedName>
</protein>
<sequence>MSVLIGIYVQRGLMKMSVYDQTTDEYNTRTQYNANLGQIILDFKLKFKEKLIKIYVVGEEDSNVDFDSIDDPLIHPLMMDDIDFTHYSPVKLTPESKILFVNKSSFLYEYVNSKNGVLEYKPVKCFQAPLDMENHLQLMLQFFEYELNQPNFVILGRHVCNLGALGNYLGIIKKQNKDFSSYIVCPDLYYDDSQKAIIYGRYLSNDNVQTLLKLQKSSYLGVVGPITFNFKINEVIPSFRAIDTYKPQTRLMGIDLGSSRTVVCVSRNGRTELVKIDREYSMPSVISFVEDEPIIGHVAERHLRKNPELVLSDLKRLIDTNRDLLEYSWRFGYCIEPKKSSLVFQSKGISKQYSTIEIYRILLQKLKKEASEYQSDLNDGKDVNQAVITVPFLRDKLMLKEIFAAAELLGLKILDIITGKRALGVSYNPSKQL</sequence>
<reference evidence="2" key="1">
    <citation type="submission" date="2022-11" db="UniProtKB">
        <authorList>
            <consortium name="WormBaseParasite"/>
        </authorList>
    </citation>
    <scope>IDENTIFICATION</scope>
</reference>
<organism evidence="1 2">
    <name type="scientific">Panagrolaimus sp. JU765</name>
    <dbReference type="NCBI Taxonomy" id="591449"/>
    <lineage>
        <taxon>Eukaryota</taxon>
        <taxon>Metazoa</taxon>
        <taxon>Ecdysozoa</taxon>
        <taxon>Nematoda</taxon>
        <taxon>Chromadorea</taxon>
        <taxon>Rhabditida</taxon>
        <taxon>Tylenchina</taxon>
        <taxon>Panagrolaimomorpha</taxon>
        <taxon>Panagrolaimoidea</taxon>
        <taxon>Panagrolaimidae</taxon>
        <taxon>Panagrolaimus</taxon>
    </lineage>
</organism>
<dbReference type="Proteomes" id="UP000887576">
    <property type="component" value="Unplaced"/>
</dbReference>
<name>A0AC34R3Z6_9BILA</name>
<dbReference type="WBParaSite" id="JU765_v2.g3192.t1">
    <property type="protein sequence ID" value="JU765_v2.g3192.t1"/>
    <property type="gene ID" value="JU765_v2.g3192"/>
</dbReference>
<accession>A0AC34R3Z6</accession>
<evidence type="ECO:0000313" key="2">
    <source>
        <dbReference type="WBParaSite" id="JU765_v2.g3192.t1"/>
    </source>
</evidence>
<evidence type="ECO:0000313" key="1">
    <source>
        <dbReference type="Proteomes" id="UP000887576"/>
    </source>
</evidence>
<proteinExistence type="predicted"/>